<reference evidence="1" key="1">
    <citation type="submission" date="2018-06" db="EMBL/GenBank/DDBJ databases">
        <authorList>
            <person name="Zhirakovskaya E."/>
        </authorList>
    </citation>
    <scope>NUCLEOTIDE SEQUENCE</scope>
</reference>
<organism evidence="1">
    <name type="scientific">hydrothermal vent metagenome</name>
    <dbReference type="NCBI Taxonomy" id="652676"/>
    <lineage>
        <taxon>unclassified sequences</taxon>
        <taxon>metagenomes</taxon>
        <taxon>ecological metagenomes</taxon>
    </lineage>
</organism>
<evidence type="ECO:0008006" key="2">
    <source>
        <dbReference type="Google" id="ProtNLM"/>
    </source>
</evidence>
<dbReference type="Gene3D" id="2.40.160.130">
    <property type="entry name" value="Capsule assembly protein Wzi"/>
    <property type="match status" value="1"/>
</dbReference>
<name>A0A3B0VBH3_9ZZZZ</name>
<gene>
    <name evidence="1" type="ORF">MNBD_BACTEROID06-320</name>
</gene>
<sequence length="565" mass="65146">MTKKAFFFILCWVIASQISFAQSTNIPLNKDTYHLIDRLEILSGDLAPNHHSAVKPYIRKAIGQFTDSIQRQNLKGSRQDDFNLEYLRNDNWEWVDSSTNVSKKPFFKTFYKNKSDFLYGADKKEAIQFHISPVLYLSYGGESAQAEYTYINTRGLQLRGVIDGKVGFYAFMSENQARFPVYVQDFVKQNRVIPNEGFWKGFGMNGYDFFNATGYISFNATKHINFQFGHDRQFIGDGYRSMLMSDFSPPALFLKINTQVGKFNYTNLFTQVFADAYGNSGGSIGNTQFPKKYLVAHRLGINIGKHINLGVFESVVFGREDSLGNNHFELSYLNPIIFYRSLEQQNGSLDNALIGFDAKWNFWKHFSMYGQFIFDEFKISELTAGTGWWANKFGYQLGLKYIDVANIKNLDLQVEYNSARPYTYTHSTIYSSYTNYNQAMAHPLGANFKESIAIIRYQPIPKLSLTGKLIYAKYGLDDTNENWGKDILKNYNTREQNYGNFTGQGIASSLLFVDITATYQIKHNTFFDFKLISREQKSDDPTFANKSTIYSFAFRWNIAQRLQEF</sequence>
<protein>
    <recommendedName>
        <fullName evidence="2">Capsule assembly Wzi family protein</fullName>
    </recommendedName>
</protein>
<evidence type="ECO:0000313" key="1">
    <source>
        <dbReference type="EMBL" id="VAW29214.1"/>
    </source>
</evidence>
<dbReference type="InterPro" id="IPR026950">
    <property type="entry name" value="Caps_assemb_Wzi"/>
</dbReference>
<dbReference type="InterPro" id="IPR038636">
    <property type="entry name" value="Wzi_sf"/>
</dbReference>
<dbReference type="EMBL" id="UOES01000532">
    <property type="protein sequence ID" value="VAW29214.1"/>
    <property type="molecule type" value="Genomic_DNA"/>
</dbReference>
<dbReference type="AlphaFoldDB" id="A0A3B0VBH3"/>
<accession>A0A3B0VBH3</accession>
<dbReference type="Pfam" id="PF14052">
    <property type="entry name" value="Caps_assemb_Wzi"/>
    <property type="match status" value="1"/>
</dbReference>
<proteinExistence type="predicted"/>